<reference evidence="1" key="1">
    <citation type="journal article" date="2021" name="Proc. Natl. Acad. Sci. U.S.A.">
        <title>A Catalog of Tens of Thousands of Viruses from Human Metagenomes Reveals Hidden Associations with Chronic Diseases.</title>
        <authorList>
            <person name="Tisza M.J."/>
            <person name="Buck C.B."/>
        </authorList>
    </citation>
    <scope>NUCLEOTIDE SEQUENCE</scope>
    <source>
        <strain evidence="1">CtrTt13</strain>
    </source>
</reference>
<accession>A0A8S5NU39</accession>
<protein>
    <submittedName>
        <fullName evidence="1">Major capsid protein</fullName>
    </submittedName>
</protein>
<organism evidence="1">
    <name type="scientific">Podoviridae sp. ctrTt13</name>
    <dbReference type="NCBI Taxonomy" id="2825279"/>
    <lineage>
        <taxon>Viruses</taxon>
        <taxon>Duplodnaviria</taxon>
        <taxon>Heunggongvirae</taxon>
        <taxon>Uroviricota</taxon>
        <taxon>Caudoviricetes</taxon>
    </lineage>
</organism>
<dbReference type="InterPro" id="IPR035198">
    <property type="entry name" value="SU10_MCP"/>
</dbReference>
<dbReference type="Pfam" id="PF17236">
    <property type="entry name" value="SU10_MCP"/>
    <property type="match status" value="1"/>
</dbReference>
<name>A0A8S5NU39_9CAUD</name>
<sequence>MGRLTKTFKYIIQINLFIKMKKKNLLSMLGNSLLFLLAVLLSSVTGVSMAAATAMGGQTSDMEDGGVTITDATAGSTATTGMEVTGEKDPDYYAKEVDKRITRMRPMRTPIDQITRSAESISRSGSMIVKYYSVSTRPIRTTLKAAVTAMSPGQSSTSIQVDDASLFSVTDTIRVVGVKGYKDDGATADTKDLMLYVIGKNDETGYPTVIAVNGLKNSDNSNSLVPQIAKDTKIIRMGRAASEIDVETGQFYNLPTPEEQYCQKFMMQVEQSTFDKMWAKNVDWNFSDMEEDSIYDMRLGMENSYLFGIKGKSKDPKKSGADVYFTGGIYWMAGKEMALGTKSDSTVTVTDDQMVDFLKDLFTGNDSGNGIKIGFAGSEALATLAKMKSERFKVVKEFERWGLKFTSFDSNFGKLLVMHHELMNENEKSDEIFIIDPEYLRKKTFQTWSRKEYDMAKLAKRDTQAVVMKEASCCYLVYPNAHARVKMGSL</sequence>
<proteinExistence type="predicted"/>
<dbReference type="EMBL" id="BK015247">
    <property type="protein sequence ID" value="DAD97704.1"/>
    <property type="molecule type" value="Genomic_DNA"/>
</dbReference>
<evidence type="ECO:0000313" key="1">
    <source>
        <dbReference type="EMBL" id="DAD97704.1"/>
    </source>
</evidence>